<feature type="region of interest" description="Disordered" evidence="1">
    <location>
        <begin position="30"/>
        <end position="66"/>
    </location>
</feature>
<reference evidence="3 4" key="1">
    <citation type="submission" date="2016-10" db="EMBL/GenBank/DDBJ databases">
        <title>Complete Genome Sequence of Peptococcaceae strain DCMF.</title>
        <authorList>
            <person name="Edwards R.J."/>
            <person name="Holland S.I."/>
            <person name="Deshpande N.P."/>
            <person name="Wong Y.K."/>
            <person name="Ertan H."/>
            <person name="Manefield M."/>
            <person name="Russell T.L."/>
            <person name="Lee M.J."/>
        </authorList>
    </citation>
    <scope>NUCLEOTIDE SEQUENCE [LARGE SCALE GENOMIC DNA]</scope>
    <source>
        <strain evidence="3 4">DCMF</strain>
    </source>
</reference>
<dbReference type="OrthoDB" id="1794490at2"/>
<dbReference type="EMBL" id="CP017634">
    <property type="protein sequence ID" value="ATW26871.1"/>
    <property type="molecule type" value="Genomic_DNA"/>
</dbReference>
<dbReference type="RefSeq" id="WP_148136200.1">
    <property type="nucleotide sequence ID" value="NZ_CP017634.1"/>
</dbReference>
<gene>
    <name evidence="3" type="ORF">DCMF_20770</name>
</gene>
<dbReference type="PROSITE" id="PS51257">
    <property type="entry name" value="PROKAR_LIPOPROTEIN"/>
    <property type="match status" value="1"/>
</dbReference>
<evidence type="ECO:0000256" key="2">
    <source>
        <dbReference type="SAM" id="SignalP"/>
    </source>
</evidence>
<name>A0A3G1KWQ8_FORW1</name>
<feature type="compositionally biased region" description="Basic and acidic residues" evidence="1">
    <location>
        <begin position="30"/>
        <end position="58"/>
    </location>
</feature>
<feature type="signal peptide" evidence="2">
    <location>
        <begin position="1"/>
        <end position="22"/>
    </location>
</feature>
<dbReference type="Proteomes" id="UP000323521">
    <property type="component" value="Chromosome"/>
</dbReference>
<proteinExistence type="predicted"/>
<accession>A0A3G1KWQ8</accession>
<keyword evidence="2" id="KW-0732">Signal</keyword>
<evidence type="ECO:0000313" key="3">
    <source>
        <dbReference type="EMBL" id="ATW26871.1"/>
    </source>
</evidence>
<dbReference type="AlphaFoldDB" id="A0A3G1KWQ8"/>
<protein>
    <submittedName>
        <fullName evidence="3">Uncharacterized protein</fullName>
    </submittedName>
</protein>
<dbReference type="KEGG" id="fwa:DCMF_20770"/>
<feature type="chain" id="PRO_5018004783" evidence="2">
    <location>
        <begin position="23"/>
        <end position="207"/>
    </location>
</feature>
<organism evidence="3 4">
    <name type="scientific">Formimonas warabiya</name>
    <dbReference type="NCBI Taxonomy" id="1761012"/>
    <lineage>
        <taxon>Bacteria</taxon>
        <taxon>Bacillati</taxon>
        <taxon>Bacillota</taxon>
        <taxon>Clostridia</taxon>
        <taxon>Eubacteriales</taxon>
        <taxon>Peptococcaceae</taxon>
        <taxon>Candidatus Formimonas</taxon>
    </lineage>
</organism>
<keyword evidence="4" id="KW-1185">Reference proteome</keyword>
<sequence>MLKKLSLFVLLGVLSLAVFACAWIGDNTKPGDREEEIREDNPDRQENEPGHADQERTGKTSLGGISLGDSREKVQKVLGDRFTETINEEPGYYGEPQIICRYDSGINIMVGKDSQKVLDVSVDTPEFPLDSGVKVGDNGLEVLKKYRAQYDEFQGANSDGKITGWFKIEDESLLIFDFDGNNGALKPSVTDRSLVTTIRLAYSKHFD</sequence>
<evidence type="ECO:0000256" key="1">
    <source>
        <dbReference type="SAM" id="MobiDB-lite"/>
    </source>
</evidence>
<evidence type="ECO:0000313" key="4">
    <source>
        <dbReference type="Proteomes" id="UP000323521"/>
    </source>
</evidence>